<gene>
    <name evidence="9" type="ORF">PPENT_87.1.T0620142</name>
</gene>
<dbReference type="SMART" id="SM01117">
    <property type="entry name" value="Cyt-b5"/>
    <property type="match status" value="1"/>
</dbReference>
<dbReference type="PROSITE" id="PS50255">
    <property type="entry name" value="CYTOCHROME_B5_2"/>
    <property type="match status" value="1"/>
</dbReference>
<dbReference type="CDD" id="cd09631">
    <property type="entry name" value="DOMON_DOH"/>
    <property type="match status" value="1"/>
</dbReference>
<sequence length="886" mass="101917">MTQIHTILIFICYFVITCQPQTIKQNLQVYENQYILEIQIRIQTNQEFKLTFYNGLTHTNEGQNCLNKGNCKCDSQTFSNFHCFEDQNSFLITFTKFPYFQGDNILNIEEMTNNLIDQHTKNTDNNHHLRALAVQNKESNQIAPQSVSYKDQDLSSSLQLGDYDLYLKWQIYNNGTFDMAVDYNHQNWIGLGFCPNMNNCDMIFISIANQTVMITDNFAKGQVKPIIDISNDIQVISYAINSTGYSVRFNRKLNTGDSNDEILVQGKQYQFCVAWSTENSMEGHNRQYTFDINFDNNIIGKVSLDNGMDTLYVVHAVVLFIAWGIFADIGIIIGRFFKSINSYLWIHAICFMIVDFSTIILVILVLVIGIKGGNIEEDGTQAGHNAISIFLTLLVIVEHILGIIVKHNLESNDTVNRQSVYKIRKVHVILGTLMFLAAKIDIILGFIKHESSLLLILAIIWTALLILIRVGLEIYKSKYLSIKSKIVPHQSQILNENQQKLIKLLEGNQSTNQIIKELPNIKWVMLDQDIYDLTDYQHPAGNFLISNVNGKEISRYFYGAFGLESTQVKSYNHSQVAYKSLQSRYIGRLQPKNVTHQNPGSPWELNDFIKLSNNIAQFDFTNKDFTINLNQNLQDLGQHFSISLTEVGGKIRMYTKVLCMASPYQQFRNQVIDYCEDKTSEKPVLQYQQTNTIPLIVKKYNYKNALSAKIFDHKGQFWIQGPFGRGLELQSKSKCIAFVGGTGILPFLDLLDFLLMKSYHLTNPTKQEQISSFFPQVNQLDNEFEFILLASFQNEEEFIGKEWIRKLYQINKDNKLKLFDMKIRYSDGQLDQTIPAFHNRFTEEFVKSLLVDFNKNIFICGPPNMISSLTQIISQTNQDQQKVVIV</sequence>
<keyword evidence="5" id="KW-0812">Transmembrane</keyword>
<evidence type="ECO:0000256" key="1">
    <source>
        <dbReference type="ARBA" id="ARBA00004370"/>
    </source>
</evidence>
<dbReference type="SMART" id="SM00664">
    <property type="entry name" value="DoH"/>
    <property type="match status" value="1"/>
</dbReference>
<dbReference type="Pfam" id="PF03351">
    <property type="entry name" value="DOMON"/>
    <property type="match status" value="1"/>
</dbReference>
<evidence type="ECO:0000256" key="3">
    <source>
        <dbReference type="ARBA" id="ARBA00022729"/>
    </source>
</evidence>
<comment type="caution">
    <text evidence="9">The sequence shown here is derived from an EMBL/GenBank/DDBJ whole genome shotgun (WGS) entry which is preliminary data.</text>
</comment>
<dbReference type="CDD" id="cd08760">
    <property type="entry name" value="Cyt_b561_FRRS1_like"/>
    <property type="match status" value="1"/>
</dbReference>
<accession>A0A8S1VDV4</accession>
<organism evidence="9 10">
    <name type="scientific">Paramecium pentaurelia</name>
    <dbReference type="NCBI Taxonomy" id="43138"/>
    <lineage>
        <taxon>Eukaryota</taxon>
        <taxon>Sar</taxon>
        <taxon>Alveolata</taxon>
        <taxon>Ciliophora</taxon>
        <taxon>Intramacronucleata</taxon>
        <taxon>Oligohymenophorea</taxon>
        <taxon>Peniculida</taxon>
        <taxon>Parameciidae</taxon>
        <taxon>Paramecium</taxon>
    </lineage>
</organism>
<protein>
    <recommendedName>
        <fullName evidence="11">DOMON domain protein</fullName>
    </recommendedName>
</protein>
<feature type="transmembrane region" description="Helical" evidence="5">
    <location>
        <begin position="312"/>
        <end position="337"/>
    </location>
</feature>
<evidence type="ECO:0000256" key="6">
    <source>
        <dbReference type="SAM" id="SignalP"/>
    </source>
</evidence>
<dbReference type="Proteomes" id="UP000689195">
    <property type="component" value="Unassembled WGS sequence"/>
</dbReference>
<evidence type="ECO:0000256" key="2">
    <source>
        <dbReference type="ARBA" id="ARBA00022448"/>
    </source>
</evidence>
<dbReference type="GO" id="GO:0016020">
    <property type="term" value="C:membrane"/>
    <property type="evidence" value="ECO:0007669"/>
    <property type="project" value="UniProtKB-SubCell"/>
</dbReference>
<feature type="transmembrane region" description="Helical" evidence="5">
    <location>
        <begin position="344"/>
        <end position="370"/>
    </location>
</feature>
<comment type="subcellular location">
    <subcellularLocation>
        <location evidence="1">Membrane</location>
    </subcellularLocation>
</comment>
<dbReference type="OrthoDB" id="298365at2759"/>
<dbReference type="InterPro" id="IPR045266">
    <property type="entry name" value="DOH_DOMON"/>
</dbReference>
<dbReference type="InterPro" id="IPR005018">
    <property type="entry name" value="DOMON_domain"/>
</dbReference>
<keyword evidence="3 6" id="KW-0732">Signal</keyword>
<keyword evidence="5" id="KW-1133">Transmembrane helix</keyword>
<dbReference type="PANTHER" id="PTHR23130:SF171">
    <property type="entry name" value="OS01G0895300 PROTEIN"/>
    <property type="match status" value="1"/>
</dbReference>
<feature type="signal peptide" evidence="6">
    <location>
        <begin position="1"/>
        <end position="20"/>
    </location>
</feature>
<keyword evidence="2" id="KW-0813">Transport</keyword>
<dbReference type="EMBL" id="CAJJDO010000062">
    <property type="protein sequence ID" value="CAD8175047.1"/>
    <property type="molecule type" value="Genomic_DNA"/>
</dbReference>
<feature type="transmembrane region" description="Helical" evidence="5">
    <location>
        <begin position="426"/>
        <end position="447"/>
    </location>
</feature>
<feature type="transmembrane region" description="Helical" evidence="5">
    <location>
        <begin position="382"/>
        <end position="405"/>
    </location>
</feature>
<evidence type="ECO:0000256" key="5">
    <source>
        <dbReference type="SAM" id="Phobius"/>
    </source>
</evidence>
<feature type="domain" description="Cytochrome b5 heme-binding" evidence="7">
    <location>
        <begin position="499"/>
        <end position="590"/>
    </location>
</feature>
<feature type="transmembrane region" description="Helical" evidence="5">
    <location>
        <begin position="453"/>
        <end position="475"/>
    </location>
</feature>
<evidence type="ECO:0000259" key="7">
    <source>
        <dbReference type="PROSITE" id="PS50255"/>
    </source>
</evidence>
<keyword evidence="4 5" id="KW-0472">Membrane</keyword>
<evidence type="ECO:0000259" key="8">
    <source>
        <dbReference type="PROSITE" id="PS50836"/>
    </source>
</evidence>
<feature type="chain" id="PRO_5035888491" description="DOMON domain protein" evidence="6">
    <location>
        <begin position="21"/>
        <end position="886"/>
    </location>
</feature>
<proteinExistence type="predicted"/>
<dbReference type="AlphaFoldDB" id="A0A8S1VDV4"/>
<name>A0A8S1VDV4_9CILI</name>
<evidence type="ECO:0000313" key="10">
    <source>
        <dbReference type="Proteomes" id="UP000689195"/>
    </source>
</evidence>
<dbReference type="PANTHER" id="PTHR23130">
    <property type="entry name" value="CYTOCHROME B561 AND DOMON DOMAIN-CONTAINING PROTEIN"/>
    <property type="match status" value="1"/>
</dbReference>
<evidence type="ECO:0000256" key="4">
    <source>
        <dbReference type="ARBA" id="ARBA00023136"/>
    </source>
</evidence>
<keyword evidence="10" id="KW-1185">Reference proteome</keyword>
<evidence type="ECO:0008006" key="11">
    <source>
        <dbReference type="Google" id="ProtNLM"/>
    </source>
</evidence>
<feature type="domain" description="DOMON" evidence="8">
    <location>
        <begin position="163"/>
        <end position="276"/>
    </location>
</feature>
<evidence type="ECO:0000313" key="9">
    <source>
        <dbReference type="EMBL" id="CAD8175047.1"/>
    </source>
</evidence>
<dbReference type="PROSITE" id="PS50836">
    <property type="entry name" value="DOMON"/>
    <property type="match status" value="1"/>
</dbReference>
<dbReference type="InterPro" id="IPR001199">
    <property type="entry name" value="Cyt_B5-like_heme/steroid-bd"/>
</dbReference>
<reference evidence="9" key="1">
    <citation type="submission" date="2021-01" db="EMBL/GenBank/DDBJ databases">
        <authorList>
            <consortium name="Genoscope - CEA"/>
            <person name="William W."/>
        </authorList>
    </citation>
    <scope>NUCLEOTIDE SEQUENCE</scope>
</reference>